<feature type="compositionally biased region" description="Polar residues" evidence="1">
    <location>
        <begin position="36"/>
        <end position="50"/>
    </location>
</feature>
<evidence type="ECO:0000256" key="1">
    <source>
        <dbReference type="SAM" id="MobiDB-lite"/>
    </source>
</evidence>
<name>H0EGK9_GLAL7</name>
<gene>
    <name evidence="2" type="ORF">M7I_1626</name>
</gene>
<accession>H0EGK9</accession>
<evidence type="ECO:0000313" key="3">
    <source>
        <dbReference type="Proteomes" id="UP000005446"/>
    </source>
</evidence>
<dbReference type="AlphaFoldDB" id="H0EGK9"/>
<reference evidence="2 3" key="1">
    <citation type="journal article" date="2012" name="Eukaryot. Cell">
        <title>Genome sequence of the fungus Glarea lozoyensis: the first genome sequence of a species from the Helotiaceae family.</title>
        <authorList>
            <person name="Youssar L."/>
            <person name="Gruening B.A."/>
            <person name="Erxleben A."/>
            <person name="Guenther S."/>
            <person name="Huettel W."/>
        </authorList>
    </citation>
    <scope>NUCLEOTIDE SEQUENCE [LARGE SCALE GENOMIC DNA]</scope>
    <source>
        <strain evidence="3">ATCC 74030 / MF5533</strain>
    </source>
</reference>
<evidence type="ECO:0000313" key="2">
    <source>
        <dbReference type="EMBL" id="EHL02283.1"/>
    </source>
</evidence>
<proteinExistence type="predicted"/>
<dbReference type="HOGENOM" id="CLU_2671291_0_0_1"/>
<organism evidence="2 3">
    <name type="scientific">Glarea lozoyensis (strain ATCC 74030 / MF5533)</name>
    <dbReference type="NCBI Taxonomy" id="1104152"/>
    <lineage>
        <taxon>Eukaryota</taxon>
        <taxon>Fungi</taxon>
        <taxon>Dikarya</taxon>
        <taxon>Ascomycota</taxon>
        <taxon>Pezizomycotina</taxon>
        <taxon>Leotiomycetes</taxon>
        <taxon>Helotiales</taxon>
        <taxon>Helotiaceae</taxon>
        <taxon>Glarea</taxon>
    </lineage>
</organism>
<dbReference type="Proteomes" id="UP000005446">
    <property type="component" value="Unassembled WGS sequence"/>
</dbReference>
<keyword evidence="3" id="KW-1185">Reference proteome</keyword>
<dbReference type="EMBL" id="AGUE01000028">
    <property type="protein sequence ID" value="EHL02283.1"/>
    <property type="molecule type" value="Genomic_DNA"/>
</dbReference>
<feature type="region of interest" description="Disordered" evidence="1">
    <location>
        <begin position="32"/>
        <end position="52"/>
    </location>
</feature>
<dbReference type="InParanoid" id="H0EGK9"/>
<comment type="caution">
    <text evidence="2">The sequence shown here is derived from an EMBL/GenBank/DDBJ whole genome shotgun (WGS) entry which is preliminary data.</text>
</comment>
<protein>
    <submittedName>
        <fullName evidence="2">Uncharacterized protein</fullName>
    </submittedName>
</protein>
<sequence length="75" mass="8232">MVCRGLLHNSLSRQQNSVTNILFRRYKQLGDEPYPGTTTSSQTHPPTNTLAGAGTIAHTHWHIDCEEVDGVGGEE</sequence>